<keyword evidence="4" id="KW-1133">Transmembrane helix</keyword>
<feature type="compositionally biased region" description="Gly residues" evidence="3">
    <location>
        <begin position="199"/>
        <end position="210"/>
    </location>
</feature>
<gene>
    <name evidence="6" type="primary">Lrrc52</name>
    <name evidence="6" type="ORF">GTO95_0004978</name>
</gene>
<sequence length="579" mass="62645">MLRMTDNPGLSEIHPDAFAENAALQVLDISRNNLTSLNISTLIALPALRSLGLSGNPWRCDCDTEDLCLWVQVEGFKFQVAFHRALPRLGEGKGQHGAGGSGWVTRRRDALREDEVRTVCRGPSALSGLRLAEVGMRLRMDCHQMLGYWDYLFFIGIGFVIFSAGTVSAWVMGVLMVLYERYDKRKEDENEDENEEGGAGEGGHVGGNQGNGHLSKPAMETDAPPLWPIREPGKKARVFTAPSLHLSQLSGEGAVAINASRRLQMGTVGRYQVPTGAPGVRWALTEGPGVIALGVYRSGRAHGGALRKVGRTLTAASIAGGGDSCWELPPSLSLCPLPAAMRGLDEEWREARRGEARLAQGLQRLEAARLYHVNSLLREQRRLQRDLGALRHAILTPLCKLSPGSELAVAQRCRSHERAPECPNGSVEGVGLAPVSQFTDPDKSQKALPLRTEGPALGLQARVREFVAGGSHRGSLGESSAAPLCLPDVRAQTAARLSSSARGEGEQEPPPAPDPEALAPDGRLRTVYTLPSFPQALSEARKARYLRHRGQPECERELSLREIFARPVPDGKAAARSDP</sequence>
<dbReference type="Pfam" id="PF15768">
    <property type="entry name" value="CC190"/>
    <property type="match status" value="2"/>
</dbReference>
<dbReference type="PANTHER" id="PTHR36871">
    <property type="entry name" value="COILED-COIL DOMAIN-CONTAINING PROTEIN 190"/>
    <property type="match status" value="1"/>
</dbReference>
<comment type="caution">
    <text evidence="6">The sequence shown here is derived from an EMBL/GenBank/DDBJ whole genome shotgun (WGS) entry which is preliminary data.</text>
</comment>
<feature type="transmembrane region" description="Helical" evidence="4">
    <location>
        <begin position="151"/>
        <end position="179"/>
    </location>
</feature>
<feature type="region of interest" description="Disordered" evidence="3">
    <location>
        <begin position="186"/>
        <end position="227"/>
    </location>
</feature>
<keyword evidence="1" id="KW-0433">Leucine-rich repeat</keyword>
<dbReference type="Proteomes" id="UP000736164">
    <property type="component" value="Unassembled WGS sequence"/>
</dbReference>
<dbReference type="SUPFAM" id="SSF52058">
    <property type="entry name" value="L domain-like"/>
    <property type="match status" value="1"/>
</dbReference>
<dbReference type="SMART" id="SM00082">
    <property type="entry name" value="LRRCT"/>
    <property type="match status" value="1"/>
</dbReference>
<dbReference type="InterPro" id="IPR000483">
    <property type="entry name" value="Cys-rich_flank_reg_C"/>
</dbReference>
<dbReference type="PANTHER" id="PTHR36871:SF1">
    <property type="entry name" value="COILED-COIL DOMAIN-CONTAINING PROTEIN 190"/>
    <property type="match status" value="1"/>
</dbReference>
<feature type="region of interest" description="Disordered" evidence="3">
    <location>
        <begin position="493"/>
        <end position="523"/>
    </location>
</feature>
<evidence type="ECO:0000259" key="5">
    <source>
        <dbReference type="SMART" id="SM00082"/>
    </source>
</evidence>
<dbReference type="InterPro" id="IPR031525">
    <property type="entry name" value="CC190"/>
</dbReference>
<dbReference type="InterPro" id="IPR032675">
    <property type="entry name" value="LRR_dom_sf"/>
</dbReference>
<keyword evidence="4" id="KW-0472">Membrane</keyword>
<evidence type="ECO:0000313" key="6">
    <source>
        <dbReference type="EMBL" id="MBN3314974.1"/>
    </source>
</evidence>
<evidence type="ECO:0000256" key="3">
    <source>
        <dbReference type="SAM" id="MobiDB-lite"/>
    </source>
</evidence>
<feature type="compositionally biased region" description="Acidic residues" evidence="3">
    <location>
        <begin position="189"/>
        <end position="198"/>
    </location>
</feature>
<keyword evidence="4" id="KW-0812">Transmembrane</keyword>
<evidence type="ECO:0000256" key="1">
    <source>
        <dbReference type="ARBA" id="ARBA00022614"/>
    </source>
</evidence>
<feature type="non-terminal residue" evidence="6">
    <location>
        <position position="579"/>
    </location>
</feature>
<dbReference type="AlphaFoldDB" id="A0A8J7T980"/>
<dbReference type="Pfam" id="PF13855">
    <property type="entry name" value="LRR_8"/>
    <property type="match status" value="1"/>
</dbReference>
<evidence type="ECO:0000256" key="2">
    <source>
        <dbReference type="ARBA" id="ARBA00022729"/>
    </source>
</evidence>
<dbReference type="InterPro" id="IPR001611">
    <property type="entry name" value="Leu-rich_rpt"/>
</dbReference>
<keyword evidence="2" id="KW-0732">Signal</keyword>
<evidence type="ECO:0000313" key="7">
    <source>
        <dbReference type="Proteomes" id="UP000736164"/>
    </source>
</evidence>
<reference evidence="6" key="1">
    <citation type="journal article" date="2021" name="Cell">
        <title>Tracing the genetic footprints of vertebrate landing in non-teleost ray-finned fishes.</title>
        <authorList>
            <person name="Bi X."/>
            <person name="Wang K."/>
            <person name="Yang L."/>
            <person name="Pan H."/>
            <person name="Jiang H."/>
            <person name="Wei Q."/>
            <person name="Fang M."/>
            <person name="Yu H."/>
            <person name="Zhu C."/>
            <person name="Cai Y."/>
            <person name="He Y."/>
            <person name="Gan X."/>
            <person name="Zeng H."/>
            <person name="Yu D."/>
            <person name="Zhu Y."/>
            <person name="Jiang H."/>
            <person name="Qiu Q."/>
            <person name="Yang H."/>
            <person name="Zhang Y.E."/>
            <person name="Wang W."/>
            <person name="Zhu M."/>
            <person name="He S."/>
            <person name="Zhang G."/>
        </authorList>
    </citation>
    <scope>NUCLEOTIDE SEQUENCE</scope>
    <source>
        <strain evidence="6">Allg_001</strain>
    </source>
</reference>
<name>A0A8J7T980_ATRSP</name>
<feature type="domain" description="LRRCT" evidence="5">
    <location>
        <begin position="56"/>
        <end position="143"/>
    </location>
</feature>
<proteinExistence type="predicted"/>
<dbReference type="EMBL" id="JAAWVO010019016">
    <property type="protein sequence ID" value="MBN3314974.1"/>
    <property type="molecule type" value="Genomic_DNA"/>
</dbReference>
<keyword evidence="7" id="KW-1185">Reference proteome</keyword>
<protein>
    <submittedName>
        <fullName evidence="6">LRC52 protein</fullName>
    </submittedName>
</protein>
<evidence type="ECO:0000256" key="4">
    <source>
        <dbReference type="SAM" id="Phobius"/>
    </source>
</evidence>
<feature type="non-terminal residue" evidence="6">
    <location>
        <position position="1"/>
    </location>
</feature>
<dbReference type="Gene3D" id="3.80.10.10">
    <property type="entry name" value="Ribonuclease Inhibitor"/>
    <property type="match status" value="1"/>
</dbReference>
<accession>A0A8J7T980</accession>
<organism evidence="6 7">
    <name type="scientific">Atractosteus spatula</name>
    <name type="common">Alligator gar</name>
    <name type="synonym">Lepisosteus spatula</name>
    <dbReference type="NCBI Taxonomy" id="7917"/>
    <lineage>
        <taxon>Eukaryota</taxon>
        <taxon>Metazoa</taxon>
        <taxon>Chordata</taxon>
        <taxon>Craniata</taxon>
        <taxon>Vertebrata</taxon>
        <taxon>Euteleostomi</taxon>
        <taxon>Actinopterygii</taxon>
        <taxon>Neopterygii</taxon>
        <taxon>Holostei</taxon>
        <taxon>Semionotiformes</taxon>
        <taxon>Lepisosteidae</taxon>
        <taxon>Atractosteus</taxon>
    </lineage>
</organism>